<evidence type="ECO:0000256" key="1">
    <source>
        <dbReference type="SAM" id="SignalP"/>
    </source>
</evidence>
<feature type="signal peptide" evidence="1">
    <location>
        <begin position="1"/>
        <end position="22"/>
    </location>
</feature>
<reference evidence="2" key="2">
    <citation type="submission" date="2020-07" db="EMBL/GenBank/DDBJ databases">
        <authorList>
            <person name="Lood C."/>
            <person name="Girard L."/>
        </authorList>
    </citation>
    <scope>NUCLEOTIDE SEQUENCE</scope>
    <source>
        <strain evidence="2">SWRI12</strain>
    </source>
</reference>
<dbReference type="EMBL" id="JABWRB010000046">
    <property type="protein sequence ID" value="MBC3392971.1"/>
    <property type="molecule type" value="Genomic_DNA"/>
</dbReference>
<keyword evidence="1" id="KW-0732">Signal</keyword>
<name>A0A923JNN2_9PSED</name>
<dbReference type="RefSeq" id="WP_186709911.1">
    <property type="nucleotide sequence ID" value="NZ_JABWRB020000001.1"/>
</dbReference>
<organism evidence="2">
    <name type="scientific">Pseudomonas zanjanensis</name>
    <dbReference type="NCBI Taxonomy" id="2745496"/>
    <lineage>
        <taxon>Bacteria</taxon>
        <taxon>Pseudomonadati</taxon>
        <taxon>Pseudomonadota</taxon>
        <taxon>Gammaproteobacteria</taxon>
        <taxon>Pseudomonadales</taxon>
        <taxon>Pseudomonadaceae</taxon>
        <taxon>Pseudomonas</taxon>
    </lineage>
</organism>
<evidence type="ECO:0000313" key="2">
    <source>
        <dbReference type="EMBL" id="MBC3392971.1"/>
    </source>
</evidence>
<dbReference type="AlphaFoldDB" id="A0A923JNN2"/>
<dbReference type="Proteomes" id="UP000636518">
    <property type="component" value="Unassembled WGS sequence"/>
</dbReference>
<reference evidence="2 4" key="1">
    <citation type="journal article" date="2020" name="Microorganisms">
        <title>Reliable Identification of Environmental Pseudomonas Isolates Using the rpoD Gene.</title>
        <authorList>
            <consortium name="The Broad Institute Genome Sequencing Platform"/>
            <person name="Girard L."/>
            <person name="Lood C."/>
            <person name="Rokni-Zadeh H."/>
            <person name="van Noort V."/>
            <person name="Lavigne R."/>
            <person name="De Mot R."/>
        </authorList>
    </citation>
    <scope>NUCLEOTIDE SEQUENCE</scope>
    <source>
        <strain evidence="2 4">SWRI12</strain>
    </source>
</reference>
<dbReference type="EMBL" id="JABWRB020000001">
    <property type="protein sequence ID" value="MBV4496816.1"/>
    <property type="molecule type" value="Genomic_DNA"/>
</dbReference>
<reference evidence="3" key="3">
    <citation type="submission" date="2021-06" db="EMBL/GenBank/DDBJ databases">
        <title>Updating the genus Pseudomonas: Description of 43 new species and partition of the Pseudomonas putida group.</title>
        <authorList>
            <person name="Girard L."/>
            <person name="Lood C."/>
            <person name="Vandamme P."/>
            <person name="Rokni-Zadeh H."/>
            <person name="Van Noort V."/>
            <person name="Hofte M."/>
            <person name="Lavigne R."/>
            <person name="De Mot R."/>
        </authorList>
    </citation>
    <scope>NUCLEOTIDE SEQUENCE</scope>
    <source>
        <strain evidence="3">SWRI12</strain>
    </source>
</reference>
<gene>
    <name evidence="3" type="ORF">HU715_015795</name>
    <name evidence="2" type="ORF">HU715_25285</name>
</gene>
<evidence type="ECO:0000313" key="3">
    <source>
        <dbReference type="EMBL" id="MBV4496816.1"/>
    </source>
</evidence>
<proteinExistence type="predicted"/>
<accession>A0A923JNN2</accession>
<keyword evidence="4" id="KW-1185">Reference proteome</keyword>
<sequence length="160" mass="17280">MNNFKHYLPILLLSLISSSGTANENISNTKDTSNALGQIEVIEGDGIHKCSIPALDGEYVVSKHGCTNDQAYNVRFINVPSALRITFLDDKWTSTCKWSAGWEIEVRTIKNPTTTDPMSLDTMFNAPAGQIIEPGVLKTRHSGGGTVGGHLSCIEVKSGT</sequence>
<evidence type="ECO:0000313" key="4">
    <source>
        <dbReference type="Proteomes" id="UP000636518"/>
    </source>
</evidence>
<protein>
    <submittedName>
        <fullName evidence="2">Uncharacterized protein</fullName>
    </submittedName>
</protein>
<feature type="chain" id="PRO_5044696763" evidence="1">
    <location>
        <begin position="23"/>
        <end position="160"/>
    </location>
</feature>
<comment type="caution">
    <text evidence="2">The sequence shown here is derived from an EMBL/GenBank/DDBJ whole genome shotgun (WGS) entry which is preliminary data.</text>
</comment>